<reference evidence="5 6" key="1">
    <citation type="submission" date="2019-08" db="EMBL/GenBank/DDBJ databases">
        <title>Bradyrhizobium hipponensis sp. nov., a rhizobium isolated from a Lupinus angustifolius root nodule in Tunisia.</title>
        <authorList>
            <person name="Off K."/>
            <person name="Rejili M."/>
            <person name="Mars M."/>
            <person name="Brachmann A."/>
            <person name="Marin M."/>
        </authorList>
    </citation>
    <scope>NUCLEOTIDE SEQUENCE [LARGE SCALE GENOMIC DNA]</scope>
    <source>
        <strain evidence="6">aSej3</strain>
    </source>
</reference>
<accession>A0A5S4YPV6</accession>
<protein>
    <submittedName>
        <fullName evidence="5">Tyrosine-type recombinase/integrase</fullName>
    </submittedName>
</protein>
<dbReference type="Pfam" id="PF00589">
    <property type="entry name" value="Phage_integrase"/>
    <property type="match status" value="1"/>
</dbReference>
<dbReference type="EMBL" id="VSTH01000051">
    <property type="protein sequence ID" value="TYO65405.1"/>
    <property type="molecule type" value="Genomic_DNA"/>
</dbReference>
<dbReference type="InterPro" id="IPR002104">
    <property type="entry name" value="Integrase_catalytic"/>
</dbReference>
<name>A0A5S4YPV6_9BRAD</name>
<feature type="region of interest" description="Disordered" evidence="3">
    <location>
        <begin position="1"/>
        <end position="24"/>
    </location>
</feature>
<feature type="compositionally biased region" description="Basic residues" evidence="3">
    <location>
        <begin position="9"/>
        <end position="20"/>
    </location>
</feature>
<proteinExistence type="predicted"/>
<evidence type="ECO:0000313" key="5">
    <source>
        <dbReference type="EMBL" id="TYO65405.1"/>
    </source>
</evidence>
<keyword evidence="1" id="KW-0229">DNA integration</keyword>
<evidence type="ECO:0000256" key="1">
    <source>
        <dbReference type="ARBA" id="ARBA00022908"/>
    </source>
</evidence>
<dbReference type="AlphaFoldDB" id="A0A5S4YPV6"/>
<dbReference type="InterPro" id="IPR011010">
    <property type="entry name" value="DNA_brk_join_enz"/>
</dbReference>
<dbReference type="PANTHER" id="PTHR30349:SF88">
    <property type="entry name" value="BLL1584 PROTEIN"/>
    <property type="match status" value="1"/>
</dbReference>
<dbReference type="Gene3D" id="1.10.443.10">
    <property type="entry name" value="Intergrase catalytic core"/>
    <property type="match status" value="1"/>
</dbReference>
<feature type="domain" description="Tyr recombinase" evidence="4">
    <location>
        <begin position="174"/>
        <end position="380"/>
    </location>
</feature>
<dbReference type="SUPFAM" id="SSF56349">
    <property type="entry name" value="DNA breaking-rejoining enzymes"/>
    <property type="match status" value="1"/>
</dbReference>
<gene>
    <name evidence="5" type="ORF">FXV83_15835</name>
</gene>
<evidence type="ECO:0000256" key="2">
    <source>
        <dbReference type="ARBA" id="ARBA00023172"/>
    </source>
</evidence>
<evidence type="ECO:0000313" key="6">
    <source>
        <dbReference type="Proteomes" id="UP000324797"/>
    </source>
</evidence>
<keyword evidence="6" id="KW-1185">Reference proteome</keyword>
<dbReference type="PANTHER" id="PTHR30349">
    <property type="entry name" value="PHAGE INTEGRASE-RELATED"/>
    <property type="match status" value="1"/>
</dbReference>
<dbReference type="GO" id="GO:0015074">
    <property type="term" value="P:DNA integration"/>
    <property type="evidence" value="ECO:0007669"/>
    <property type="project" value="UniProtKB-KW"/>
</dbReference>
<sequence length="399" mass="45341">MSQQNKGARLYKRPARKGGRKSVWVIRDGESSTSTGVLVKPGERRPPEEAEKALSKYIATKYNPERKLRDVDEILLADVLAIYYKHKVKEYDEETQELQIRRLKQSITRLGKYFGKKYLGAMNSDMTDGYVKHRGSKGGARRDLENLRAAVNHHGNENLHRAVISVNLPEKGDRRERWLQRSEAAHLLWTCWRYKEEQTIHRGKNKGIKIKTGKYTLRHLARFILIGLYTGTRAAAIASASIHKATGKSYVDLDEGVYHRLAIGKKKSNKRQPIIPLPDRLLAHMRRWVDRGIVASHFVEWNGAAIKSVKTAMASAVELAKLDLSEGNVTPHTLRHTAATWLMQQGCDIWEASGYLGMSPKVLIDNYGHHHPDYMSDATNLITKKRGPGKRSRKLSRVA</sequence>
<dbReference type="InterPro" id="IPR050090">
    <property type="entry name" value="Tyrosine_recombinase_XerCD"/>
</dbReference>
<keyword evidence="2" id="KW-0233">DNA recombination</keyword>
<dbReference type="GO" id="GO:0006310">
    <property type="term" value="P:DNA recombination"/>
    <property type="evidence" value="ECO:0007669"/>
    <property type="project" value="UniProtKB-KW"/>
</dbReference>
<evidence type="ECO:0000259" key="4">
    <source>
        <dbReference type="PROSITE" id="PS51898"/>
    </source>
</evidence>
<dbReference type="InterPro" id="IPR013762">
    <property type="entry name" value="Integrase-like_cat_sf"/>
</dbReference>
<dbReference type="RefSeq" id="WP_148740339.1">
    <property type="nucleotide sequence ID" value="NZ_VSTH01000051.1"/>
</dbReference>
<organism evidence="5 6">
    <name type="scientific">Bradyrhizobium hipponense</name>
    <dbReference type="NCBI Taxonomy" id="2605638"/>
    <lineage>
        <taxon>Bacteria</taxon>
        <taxon>Pseudomonadati</taxon>
        <taxon>Pseudomonadota</taxon>
        <taxon>Alphaproteobacteria</taxon>
        <taxon>Hyphomicrobiales</taxon>
        <taxon>Nitrobacteraceae</taxon>
        <taxon>Bradyrhizobium</taxon>
    </lineage>
</organism>
<comment type="caution">
    <text evidence="5">The sequence shown here is derived from an EMBL/GenBank/DDBJ whole genome shotgun (WGS) entry which is preliminary data.</text>
</comment>
<evidence type="ECO:0000256" key="3">
    <source>
        <dbReference type="SAM" id="MobiDB-lite"/>
    </source>
</evidence>
<dbReference type="PROSITE" id="PS51898">
    <property type="entry name" value="TYR_RECOMBINASE"/>
    <property type="match status" value="1"/>
</dbReference>
<dbReference type="GO" id="GO:0003677">
    <property type="term" value="F:DNA binding"/>
    <property type="evidence" value="ECO:0007669"/>
    <property type="project" value="InterPro"/>
</dbReference>
<dbReference type="Proteomes" id="UP000324797">
    <property type="component" value="Unassembled WGS sequence"/>
</dbReference>